<keyword evidence="9" id="KW-1185">Reference proteome</keyword>
<evidence type="ECO:0000256" key="3">
    <source>
        <dbReference type="ARBA" id="ARBA00022989"/>
    </source>
</evidence>
<feature type="transmembrane region" description="Helical" evidence="7">
    <location>
        <begin position="362"/>
        <end position="387"/>
    </location>
</feature>
<dbReference type="GO" id="GO:0015513">
    <property type="term" value="F:high-affinity secondary active nitrite transmembrane transporter activity"/>
    <property type="evidence" value="ECO:0007669"/>
    <property type="project" value="TreeGrafter"/>
</dbReference>
<dbReference type="PANTHER" id="PTHR30520:SF6">
    <property type="entry name" value="FORMATE_NITRATE FAMILY TRANSPORTER (EUROFUNG)"/>
    <property type="match status" value="1"/>
</dbReference>
<evidence type="ECO:0000256" key="5">
    <source>
        <dbReference type="ARBA" id="ARBA00049660"/>
    </source>
</evidence>
<dbReference type="PANTHER" id="PTHR30520">
    <property type="entry name" value="FORMATE TRANSPORTER-RELATED"/>
    <property type="match status" value="1"/>
</dbReference>
<feature type="transmembrane region" description="Helical" evidence="7">
    <location>
        <begin position="407"/>
        <end position="430"/>
    </location>
</feature>
<dbReference type="Gene3D" id="1.20.1080.10">
    <property type="entry name" value="Glycerol uptake facilitator protein"/>
    <property type="match status" value="1"/>
</dbReference>
<comment type="subcellular location">
    <subcellularLocation>
        <location evidence="1">Membrane</location>
        <topology evidence="1">Multi-pass membrane protein</topology>
    </subcellularLocation>
</comment>
<dbReference type="GO" id="GO:0005886">
    <property type="term" value="C:plasma membrane"/>
    <property type="evidence" value="ECO:0007669"/>
    <property type="project" value="TreeGrafter"/>
</dbReference>
<dbReference type="AlphaFoldDB" id="A0AA88GUL7"/>
<keyword evidence="4 7" id="KW-0472">Membrane</keyword>
<evidence type="ECO:0000256" key="4">
    <source>
        <dbReference type="ARBA" id="ARBA00023136"/>
    </source>
</evidence>
<reference evidence="8 9" key="1">
    <citation type="journal article" date="2018" name="BMC Genomics">
        <title>The genome of Naegleria lovaniensis, the basis for a comparative approach to unravel pathogenicity factors of the human pathogenic amoeba N. fowleri.</title>
        <authorList>
            <person name="Liechti N."/>
            <person name="Schurch N."/>
            <person name="Bruggmann R."/>
            <person name="Wittwer M."/>
        </authorList>
    </citation>
    <scope>NUCLEOTIDE SEQUENCE [LARGE SCALE GENOMIC DNA]</scope>
    <source>
        <strain evidence="8 9">ATCC 30569</strain>
    </source>
</reference>
<keyword evidence="3 7" id="KW-1133">Transmembrane helix</keyword>
<feature type="compositionally biased region" description="Polar residues" evidence="6">
    <location>
        <begin position="459"/>
        <end position="470"/>
    </location>
</feature>
<accession>A0AA88GUL7</accession>
<gene>
    <name evidence="8" type="ORF">C9374_001649</name>
</gene>
<name>A0AA88GUL7_NAELO</name>
<comment type="similarity">
    <text evidence="5">Belongs to the FNT transporter (TC 1.A.16) family.</text>
</comment>
<organism evidence="8 9">
    <name type="scientific">Naegleria lovaniensis</name>
    <name type="common">Amoeba</name>
    <dbReference type="NCBI Taxonomy" id="51637"/>
    <lineage>
        <taxon>Eukaryota</taxon>
        <taxon>Discoba</taxon>
        <taxon>Heterolobosea</taxon>
        <taxon>Tetramitia</taxon>
        <taxon>Eutetramitia</taxon>
        <taxon>Vahlkampfiidae</taxon>
        <taxon>Naegleria</taxon>
    </lineage>
</organism>
<evidence type="ECO:0000313" key="8">
    <source>
        <dbReference type="EMBL" id="KAG2387317.1"/>
    </source>
</evidence>
<dbReference type="EMBL" id="PYSW02000013">
    <property type="protein sequence ID" value="KAG2387317.1"/>
    <property type="molecule type" value="Genomic_DNA"/>
</dbReference>
<evidence type="ECO:0000256" key="7">
    <source>
        <dbReference type="SAM" id="Phobius"/>
    </source>
</evidence>
<evidence type="ECO:0000256" key="1">
    <source>
        <dbReference type="ARBA" id="ARBA00004141"/>
    </source>
</evidence>
<feature type="region of interest" description="Disordered" evidence="6">
    <location>
        <begin position="459"/>
        <end position="489"/>
    </location>
</feature>
<evidence type="ECO:0000256" key="2">
    <source>
        <dbReference type="ARBA" id="ARBA00022692"/>
    </source>
</evidence>
<proteinExistence type="inferred from homology"/>
<feature type="compositionally biased region" description="Low complexity" evidence="6">
    <location>
        <begin position="146"/>
        <end position="158"/>
    </location>
</feature>
<dbReference type="RefSeq" id="XP_044551309.1">
    <property type="nucleotide sequence ID" value="XM_044690979.1"/>
</dbReference>
<sequence>MMRPPQQPQQDHSTSNGSVLDTIVQQQSQASQLDEEIPTTDTKMITKMNSVILDNAPSSDQSMLQGDAKNEVVLEYDQHVEIHYKPPAILHNVITDKSLQFNTPVALPTTQSEQPQPIIHHHYHHFNHNSQPEICEKKNSQSNEKPTTTTSIPTTTHPTTSSYPSIVLFNTPFQVMEKMKIEGVRKSKLTVDQMIVLSLFAGIFKGVACTLSLLTAGNSQKMEEEYPGLQKFFFGAVFPIGLILISATGAELFTANVLVVLVGLFSRKWRAKKFIIQFAQFSKNLLLSYVFNMLGAFMMAYFFVYLIQPCCTAHWIEYVKHLAEVKTSKSFGACLASGIVCNMLVTMATYNSHAATTMEGKILGIWFPIMTFVAIGFEHCVANAFFIPLGMLYGANVTQYQLFIGNLLPATIGNIIGGAFVIGCLLYYVYDYRNRHNRILFNLIERIWGKIKDRYRSRNPNQIETTSTQSDPKESSDSDCSDLEMGPLR</sequence>
<dbReference type="InterPro" id="IPR023271">
    <property type="entry name" value="Aquaporin-like"/>
</dbReference>
<feature type="transmembrane region" description="Helical" evidence="7">
    <location>
        <begin position="195"/>
        <end position="216"/>
    </location>
</feature>
<dbReference type="GO" id="GO:0015707">
    <property type="term" value="P:nitrite transport"/>
    <property type="evidence" value="ECO:0007669"/>
    <property type="project" value="TreeGrafter"/>
</dbReference>
<dbReference type="InterPro" id="IPR000292">
    <property type="entry name" value="For/NO2_transpt"/>
</dbReference>
<protein>
    <recommendedName>
        <fullName evidence="10">Formate/nitrite transporter</fullName>
    </recommendedName>
</protein>
<comment type="caution">
    <text evidence="8">The sequence shown here is derived from an EMBL/GenBank/DDBJ whole genome shotgun (WGS) entry which is preliminary data.</text>
</comment>
<dbReference type="GeneID" id="68094105"/>
<feature type="transmembrane region" description="Helical" evidence="7">
    <location>
        <begin position="286"/>
        <end position="307"/>
    </location>
</feature>
<feature type="transmembrane region" description="Helical" evidence="7">
    <location>
        <begin position="330"/>
        <end position="350"/>
    </location>
</feature>
<feature type="region of interest" description="Disordered" evidence="6">
    <location>
        <begin position="137"/>
        <end position="158"/>
    </location>
</feature>
<evidence type="ECO:0000256" key="6">
    <source>
        <dbReference type="SAM" id="MobiDB-lite"/>
    </source>
</evidence>
<keyword evidence="2 7" id="KW-0812">Transmembrane</keyword>
<feature type="transmembrane region" description="Helical" evidence="7">
    <location>
        <begin position="236"/>
        <end position="265"/>
    </location>
</feature>
<dbReference type="Proteomes" id="UP000816034">
    <property type="component" value="Unassembled WGS sequence"/>
</dbReference>
<evidence type="ECO:0000313" key="9">
    <source>
        <dbReference type="Proteomes" id="UP000816034"/>
    </source>
</evidence>
<evidence type="ECO:0008006" key="10">
    <source>
        <dbReference type="Google" id="ProtNLM"/>
    </source>
</evidence>
<dbReference type="Pfam" id="PF01226">
    <property type="entry name" value="Form_Nir_trans"/>
    <property type="match status" value="1"/>
</dbReference>